<feature type="region of interest" description="Disordered" evidence="1">
    <location>
        <begin position="88"/>
        <end position="116"/>
    </location>
</feature>
<keyword evidence="2" id="KW-0812">Transmembrane</keyword>
<keyword evidence="4" id="KW-1185">Reference proteome</keyword>
<feature type="compositionally biased region" description="Polar residues" evidence="1">
    <location>
        <begin position="95"/>
        <end position="111"/>
    </location>
</feature>
<keyword evidence="2" id="KW-0472">Membrane</keyword>
<gene>
    <name evidence="3" type="ORF">VHEMI07271</name>
</gene>
<dbReference type="EMBL" id="CDHN01000004">
    <property type="protein sequence ID" value="CEJ91569.1"/>
    <property type="molecule type" value="Genomic_DNA"/>
</dbReference>
<dbReference type="HOGENOM" id="CLU_947272_0_0_1"/>
<proteinExistence type="predicted"/>
<evidence type="ECO:0000313" key="3">
    <source>
        <dbReference type="EMBL" id="CEJ91569.1"/>
    </source>
</evidence>
<reference evidence="3 4" key="1">
    <citation type="journal article" date="2015" name="Genome Announc.">
        <title>Draft Genome Sequence and Gene Annotation of the Entomopathogenic Fungus Verticillium hemipterigenum.</title>
        <authorList>
            <person name="Horn F."/>
            <person name="Habel A."/>
            <person name="Scharf D.H."/>
            <person name="Dworschak J."/>
            <person name="Brakhage A.A."/>
            <person name="Guthke R."/>
            <person name="Hertweck C."/>
            <person name="Linde J."/>
        </authorList>
    </citation>
    <scope>NUCLEOTIDE SEQUENCE [LARGE SCALE GENOMIC DNA]</scope>
</reference>
<sequence>MDDETKHTPASIWDDSLSNEEIGRIQAAVDEYAKSQNVILFAPISIAMAILLVVVTLAIFCRRRAKQKKNNNRTTLTSFHQAVLPATPTRAGSPFFSSSTTNTASPESGTVTPPPRLQERRFLLSRALSQRSISASQRGNRTAFHIPIFKSPARPPRPISSKQLDLEIGWAVSQAADSVAAESTFYAFPMEPMRRQTVRRQTASYTDEALSRIEEQDGVVTAEIGLATDFPAPKTSDDIPLIHAEYCYNRIQDNFGRVRTPSPARVQYRRGRALGEDDLELLRRSYDGSLPTWK</sequence>
<protein>
    <submittedName>
        <fullName evidence="3">Uncharacterized protein</fullName>
    </submittedName>
</protein>
<accession>A0A0A1T9V1</accession>
<name>A0A0A1T9V1_9HYPO</name>
<dbReference type="Proteomes" id="UP000039046">
    <property type="component" value="Unassembled WGS sequence"/>
</dbReference>
<evidence type="ECO:0000256" key="2">
    <source>
        <dbReference type="SAM" id="Phobius"/>
    </source>
</evidence>
<feature type="transmembrane region" description="Helical" evidence="2">
    <location>
        <begin position="38"/>
        <end position="60"/>
    </location>
</feature>
<evidence type="ECO:0000313" key="4">
    <source>
        <dbReference type="Proteomes" id="UP000039046"/>
    </source>
</evidence>
<organism evidence="3 4">
    <name type="scientific">[Torrubiella] hemipterigena</name>
    <dbReference type="NCBI Taxonomy" id="1531966"/>
    <lineage>
        <taxon>Eukaryota</taxon>
        <taxon>Fungi</taxon>
        <taxon>Dikarya</taxon>
        <taxon>Ascomycota</taxon>
        <taxon>Pezizomycotina</taxon>
        <taxon>Sordariomycetes</taxon>
        <taxon>Hypocreomycetidae</taxon>
        <taxon>Hypocreales</taxon>
        <taxon>Clavicipitaceae</taxon>
        <taxon>Clavicipitaceae incertae sedis</taxon>
        <taxon>'Torrubiella' clade</taxon>
    </lineage>
</organism>
<dbReference type="AlphaFoldDB" id="A0A0A1T9V1"/>
<evidence type="ECO:0000256" key="1">
    <source>
        <dbReference type="SAM" id="MobiDB-lite"/>
    </source>
</evidence>
<keyword evidence="2" id="KW-1133">Transmembrane helix</keyword>